<dbReference type="PANTHER" id="PTHR30411:SF1">
    <property type="entry name" value="CYTOPLASMIC PROTEIN"/>
    <property type="match status" value="1"/>
</dbReference>
<dbReference type="RefSeq" id="WP_282299355.1">
    <property type="nucleotide sequence ID" value="NZ_CP124616.1"/>
</dbReference>
<dbReference type="PANTHER" id="PTHR30411">
    <property type="entry name" value="CYTOPLASMIC PROTEIN"/>
    <property type="match status" value="1"/>
</dbReference>
<evidence type="ECO:0000313" key="3">
    <source>
        <dbReference type="Proteomes" id="UP001241605"/>
    </source>
</evidence>
<dbReference type="InterPro" id="IPR036754">
    <property type="entry name" value="YbaK/aa-tRNA-synt-asso_dom_sf"/>
</dbReference>
<dbReference type="EMBL" id="CP124616">
    <property type="protein sequence ID" value="WGW02723.1"/>
    <property type="molecule type" value="Genomic_DNA"/>
</dbReference>
<feature type="domain" description="YbaK/aminoacyl-tRNA synthetase-associated" evidence="1">
    <location>
        <begin position="26"/>
        <end position="142"/>
    </location>
</feature>
<keyword evidence="3" id="KW-1185">Reference proteome</keyword>
<name>A0ABY8QFC7_9RHOB</name>
<dbReference type="Proteomes" id="UP001241605">
    <property type="component" value="Chromosome"/>
</dbReference>
<dbReference type="Pfam" id="PF04073">
    <property type="entry name" value="tRNA_edit"/>
    <property type="match status" value="1"/>
</dbReference>
<organism evidence="2 3">
    <name type="scientific">Tropicibacter oceani</name>
    <dbReference type="NCBI Taxonomy" id="3058420"/>
    <lineage>
        <taxon>Bacteria</taxon>
        <taxon>Pseudomonadati</taxon>
        <taxon>Pseudomonadota</taxon>
        <taxon>Alphaproteobacteria</taxon>
        <taxon>Rhodobacterales</taxon>
        <taxon>Roseobacteraceae</taxon>
        <taxon>Tropicibacter</taxon>
    </lineage>
</organism>
<evidence type="ECO:0000259" key="1">
    <source>
        <dbReference type="Pfam" id="PF04073"/>
    </source>
</evidence>
<accession>A0ABY8QFC7</accession>
<dbReference type="InterPro" id="IPR007214">
    <property type="entry name" value="YbaK/aa-tRNA-synth-assoc-dom"/>
</dbReference>
<dbReference type="Gene3D" id="3.90.960.10">
    <property type="entry name" value="YbaK/aminoacyl-tRNA synthetase-associated domain"/>
    <property type="match status" value="1"/>
</dbReference>
<reference evidence="2 3" key="1">
    <citation type="submission" date="2023-05" db="EMBL/GenBank/DDBJ databases">
        <title>YMD87, complete Genome.</title>
        <authorList>
            <person name="Zhang J."/>
            <person name="Xu X."/>
        </authorList>
    </citation>
    <scope>NUCLEOTIDE SEQUENCE [LARGE SCALE GENOMIC DNA]</scope>
    <source>
        <strain evidence="2 3">YMD87</strain>
    </source>
</reference>
<gene>
    <name evidence="2" type="ORF">QF118_12325</name>
</gene>
<sequence length="161" mass="16751">MSKSLARVRQAIQDAGLTPDIREVGQARTAQEAADSVGVVLDQIVKSIIFRAETTSQAVLFLTAGGNKVCADKATALAGEPLGKADAALIRSQTGFAIGGVAPLGHLSPIRAWLDPRLMDFAQVWAAAGTPRHVFALDPRQLPPLTGAHLADFTVSGASEA</sequence>
<protein>
    <submittedName>
        <fullName evidence="2">YbaK/EbsC family protein</fullName>
    </submittedName>
</protein>
<dbReference type="CDD" id="cd04333">
    <property type="entry name" value="ProX_deacylase"/>
    <property type="match status" value="1"/>
</dbReference>
<evidence type="ECO:0000313" key="2">
    <source>
        <dbReference type="EMBL" id="WGW02723.1"/>
    </source>
</evidence>
<dbReference type="SUPFAM" id="SSF55826">
    <property type="entry name" value="YbaK/ProRS associated domain"/>
    <property type="match status" value="1"/>
</dbReference>
<proteinExistence type="predicted"/>